<dbReference type="Proteomes" id="UP000838756">
    <property type="component" value="Unassembled WGS sequence"/>
</dbReference>
<name>A0A8S4QL08_9NEOP</name>
<gene>
    <name evidence="1" type="primary">jg15000</name>
    <name evidence="1" type="ORF">PAEG_LOCUS2111</name>
</gene>
<comment type="caution">
    <text evidence="1">The sequence shown here is derived from an EMBL/GenBank/DDBJ whole genome shotgun (WGS) entry which is preliminary data.</text>
</comment>
<protein>
    <submittedName>
        <fullName evidence="1">Jg15000 protein</fullName>
    </submittedName>
</protein>
<dbReference type="AlphaFoldDB" id="A0A8S4QL08"/>
<proteinExistence type="predicted"/>
<evidence type="ECO:0000313" key="1">
    <source>
        <dbReference type="EMBL" id="CAH2210200.1"/>
    </source>
</evidence>
<keyword evidence="2" id="KW-1185">Reference proteome</keyword>
<dbReference type="OrthoDB" id="10620121at2759"/>
<evidence type="ECO:0000313" key="2">
    <source>
        <dbReference type="Proteomes" id="UP000838756"/>
    </source>
</evidence>
<sequence length="141" mass="15694">MQSPDADVSNAKGAVLAENGRRVSSLKEGEVFKLASLKKCTNNISKWNNGGAHKGIERPDELDTRSQLARCRRGVHVSNRISRYMANTRIRAQRTKLTLMNLSTVAAKEKLRFAIKETVLLGKRKSLLSTVRYPPVPTFAT</sequence>
<reference evidence="1" key="1">
    <citation type="submission" date="2022-03" db="EMBL/GenBank/DDBJ databases">
        <authorList>
            <person name="Lindestad O."/>
        </authorList>
    </citation>
    <scope>NUCLEOTIDE SEQUENCE</scope>
</reference>
<accession>A0A8S4QL08</accession>
<organism evidence="1 2">
    <name type="scientific">Pararge aegeria aegeria</name>
    <dbReference type="NCBI Taxonomy" id="348720"/>
    <lineage>
        <taxon>Eukaryota</taxon>
        <taxon>Metazoa</taxon>
        <taxon>Ecdysozoa</taxon>
        <taxon>Arthropoda</taxon>
        <taxon>Hexapoda</taxon>
        <taxon>Insecta</taxon>
        <taxon>Pterygota</taxon>
        <taxon>Neoptera</taxon>
        <taxon>Endopterygota</taxon>
        <taxon>Lepidoptera</taxon>
        <taxon>Glossata</taxon>
        <taxon>Ditrysia</taxon>
        <taxon>Papilionoidea</taxon>
        <taxon>Nymphalidae</taxon>
        <taxon>Satyrinae</taxon>
        <taxon>Satyrini</taxon>
        <taxon>Parargina</taxon>
        <taxon>Pararge</taxon>
    </lineage>
</organism>
<dbReference type="EMBL" id="CAKXAJ010006905">
    <property type="protein sequence ID" value="CAH2210200.1"/>
    <property type="molecule type" value="Genomic_DNA"/>
</dbReference>